<sequence length="147" mass="16147">MTVTRDIDAPPGRVWDVLANGWTYSGWVVGNSRIRAVSRKWPSPGTRILHSIGAWPAVIDDETIVETCVPNEELVLFARVRPASEALVTLRLSDAAGRCRVAMSEIAVSGPLSSLPETVQAAAFAPRNRECLWRLAKIAEERDPDEL</sequence>
<dbReference type="SUPFAM" id="SSF55961">
    <property type="entry name" value="Bet v1-like"/>
    <property type="match status" value="1"/>
</dbReference>
<dbReference type="EMBL" id="AP024828">
    <property type="protein sequence ID" value="BCZ25213.1"/>
    <property type="molecule type" value="Genomic_DNA"/>
</dbReference>
<keyword evidence="2" id="KW-1185">Reference proteome</keyword>
<dbReference type="RefSeq" id="WP_221043555.1">
    <property type="nucleotide sequence ID" value="NZ_AP024828.1"/>
</dbReference>
<evidence type="ECO:0000313" key="2">
    <source>
        <dbReference type="Proteomes" id="UP000826012"/>
    </source>
</evidence>
<gene>
    <name evidence="1" type="ORF">MTY59_50680</name>
</gene>
<dbReference type="InterPro" id="IPR019587">
    <property type="entry name" value="Polyketide_cyclase/dehydratase"/>
</dbReference>
<dbReference type="Proteomes" id="UP000826012">
    <property type="component" value="Chromosome"/>
</dbReference>
<reference evidence="1 2" key="1">
    <citation type="submission" date="2021-07" db="EMBL/GenBank/DDBJ databases">
        <title>Complete genome sequence of nontuberculous Mycobacterium sp. TY59.</title>
        <authorList>
            <person name="Fukushima K."/>
        </authorList>
    </citation>
    <scope>NUCLEOTIDE SEQUENCE [LARGE SCALE GENOMIC DNA]</scope>
    <source>
        <strain evidence="1 2">TY59</strain>
    </source>
</reference>
<reference evidence="1 2" key="2">
    <citation type="submission" date="2021-07" db="EMBL/GenBank/DDBJ databases">
        <authorList>
            <person name="Matsumoto Y."/>
            <person name="Motooka D."/>
            <person name="Nakamura S."/>
        </authorList>
    </citation>
    <scope>NUCLEOTIDE SEQUENCE [LARGE SCALE GENOMIC DNA]</scope>
    <source>
        <strain evidence="1 2">TY59</strain>
    </source>
</reference>
<dbReference type="CDD" id="cd07812">
    <property type="entry name" value="SRPBCC"/>
    <property type="match status" value="1"/>
</dbReference>
<dbReference type="InterPro" id="IPR023393">
    <property type="entry name" value="START-like_dom_sf"/>
</dbReference>
<accession>A0ABM7T3G0</accession>
<name>A0ABM7T3G0_9MYCO</name>
<proteinExistence type="predicted"/>
<evidence type="ECO:0000313" key="1">
    <source>
        <dbReference type="EMBL" id="BCZ25213.1"/>
    </source>
</evidence>
<dbReference type="Gene3D" id="3.30.530.20">
    <property type="match status" value="1"/>
</dbReference>
<protein>
    <submittedName>
        <fullName evidence="1">Polyketide cyclase</fullName>
    </submittedName>
</protein>
<dbReference type="Pfam" id="PF10604">
    <property type="entry name" value="Polyketide_cyc2"/>
    <property type="match status" value="1"/>
</dbReference>
<organism evidence="1 2">
    <name type="scientific">Mycobacterium senriense</name>
    <dbReference type="NCBI Taxonomy" id="2775496"/>
    <lineage>
        <taxon>Bacteria</taxon>
        <taxon>Bacillati</taxon>
        <taxon>Actinomycetota</taxon>
        <taxon>Actinomycetes</taxon>
        <taxon>Mycobacteriales</taxon>
        <taxon>Mycobacteriaceae</taxon>
        <taxon>Mycobacterium</taxon>
        <taxon>Mycobacterium avium complex (MAC)</taxon>
    </lineage>
</organism>